<protein>
    <submittedName>
        <fullName evidence="1">Uncharacterized protein</fullName>
    </submittedName>
</protein>
<sequence>MKPIIQRFCWFDTVGKKGTSRETIWKHKRAIEGHKLVLVDIRMVVESSRADNVHAQIYDGFVYSHWGSFSGIFDQSTLALSALNTYNNNTIHGLNSWECKELTMSVRNTTVEYTFPICLIVYFYEVPMTKEETYEYAVRHPRYKYRHGGSRTLDRFEDIHD</sequence>
<dbReference type="EMBL" id="BARU01005826">
    <property type="protein sequence ID" value="GAH41905.1"/>
    <property type="molecule type" value="Genomic_DNA"/>
</dbReference>
<organism evidence="1">
    <name type="scientific">marine sediment metagenome</name>
    <dbReference type="NCBI Taxonomy" id="412755"/>
    <lineage>
        <taxon>unclassified sequences</taxon>
        <taxon>metagenomes</taxon>
        <taxon>ecological metagenomes</taxon>
    </lineage>
</organism>
<accession>X1GAP9</accession>
<evidence type="ECO:0000313" key="1">
    <source>
        <dbReference type="EMBL" id="GAH41905.1"/>
    </source>
</evidence>
<name>X1GAP9_9ZZZZ</name>
<proteinExistence type="predicted"/>
<gene>
    <name evidence="1" type="ORF">S03H2_11410</name>
</gene>
<reference evidence="1" key="1">
    <citation type="journal article" date="2014" name="Front. Microbiol.">
        <title>High frequency of phylogenetically diverse reductive dehalogenase-homologous genes in deep subseafloor sedimentary metagenomes.</title>
        <authorList>
            <person name="Kawai M."/>
            <person name="Futagami T."/>
            <person name="Toyoda A."/>
            <person name="Takaki Y."/>
            <person name="Nishi S."/>
            <person name="Hori S."/>
            <person name="Arai W."/>
            <person name="Tsubouchi T."/>
            <person name="Morono Y."/>
            <person name="Uchiyama I."/>
            <person name="Ito T."/>
            <person name="Fujiyama A."/>
            <person name="Inagaki F."/>
            <person name="Takami H."/>
        </authorList>
    </citation>
    <scope>NUCLEOTIDE SEQUENCE</scope>
    <source>
        <strain evidence="1">Expedition CK06-06</strain>
    </source>
</reference>
<dbReference type="AlphaFoldDB" id="X1GAP9"/>
<comment type="caution">
    <text evidence="1">The sequence shown here is derived from an EMBL/GenBank/DDBJ whole genome shotgun (WGS) entry which is preliminary data.</text>
</comment>